<dbReference type="Pfam" id="PF15868">
    <property type="entry name" value="MBF2"/>
    <property type="match status" value="1"/>
</dbReference>
<sequence>MPHNFDFGHLNFTDRLLNSTQVVRPGKMMSVLSFEQTFLVKGTIHFIQALDQKREFCGGCVYLSEGGVGFSHVTLRFKSVRGQGVRFLVNIYGRS</sequence>
<reference evidence="1" key="1">
    <citation type="journal article" date="2013" name="PLoS ONE">
        <title>Gene expression in gut symbiotic organ of stinkbug affected by extracellular bacterial symbiont.</title>
        <authorList>
            <person name="Futahashi R."/>
            <person name="Tanaka K."/>
            <person name="Tanahashi M."/>
            <person name="Nikoh N."/>
            <person name="Kikuchi Y."/>
            <person name="Lee B.L."/>
            <person name="Fukatsu T."/>
        </authorList>
    </citation>
    <scope>NUCLEOTIDE SEQUENCE</scope>
    <source>
        <tissue evidence="1">Midgut</tissue>
    </source>
</reference>
<dbReference type="AlphaFoldDB" id="R4WE35"/>
<evidence type="ECO:0000313" key="1">
    <source>
        <dbReference type="EMBL" id="BAN21274.1"/>
    </source>
</evidence>
<dbReference type="PANTHER" id="PTHR37685:SF1">
    <property type="entry name" value="GEO11136P1-RELATED"/>
    <property type="match status" value="1"/>
</dbReference>
<dbReference type="PANTHER" id="PTHR37685">
    <property type="entry name" value="GEO11136P1-RELATED"/>
    <property type="match status" value="1"/>
</dbReference>
<name>R4WE35_RIPPE</name>
<protein>
    <submittedName>
        <fullName evidence="1">Unkown protein</fullName>
    </submittedName>
</protein>
<dbReference type="InterPro" id="IPR031734">
    <property type="entry name" value="MBF2"/>
</dbReference>
<proteinExistence type="evidence at transcript level"/>
<organism evidence="1">
    <name type="scientific">Riptortus pedestris</name>
    <name type="common">Bean bug</name>
    <dbReference type="NCBI Taxonomy" id="329032"/>
    <lineage>
        <taxon>Eukaryota</taxon>
        <taxon>Metazoa</taxon>
        <taxon>Ecdysozoa</taxon>
        <taxon>Arthropoda</taxon>
        <taxon>Hexapoda</taxon>
        <taxon>Insecta</taxon>
        <taxon>Pterygota</taxon>
        <taxon>Neoptera</taxon>
        <taxon>Paraneoptera</taxon>
        <taxon>Hemiptera</taxon>
        <taxon>Heteroptera</taxon>
        <taxon>Panheteroptera</taxon>
        <taxon>Pentatomomorpha</taxon>
        <taxon>Coreoidea</taxon>
        <taxon>Alydidae</taxon>
        <taxon>Riptortus</taxon>
    </lineage>
</organism>
<accession>R4WE35</accession>
<dbReference type="EMBL" id="AK418059">
    <property type="protein sequence ID" value="BAN21274.1"/>
    <property type="molecule type" value="mRNA"/>
</dbReference>